<proteinExistence type="predicted"/>
<dbReference type="EMBL" id="QGNW01000019">
    <property type="protein sequence ID" value="RVX15196.1"/>
    <property type="molecule type" value="Genomic_DNA"/>
</dbReference>
<reference evidence="1 2" key="1">
    <citation type="journal article" date="2018" name="PLoS Genet.">
        <title>Population sequencing reveals clonal diversity and ancestral inbreeding in the grapevine cultivar Chardonnay.</title>
        <authorList>
            <person name="Roach M.J."/>
            <person name="Johnson D.L."/>
            <person name="Bohlmann J."/>
            <person name="van Vuuren H.J."/>
            <person name="Jones S.J."/>
            <person name="Pretorius I.S."/>
            <person name="Schmidt S.A."/>
            <person name="Borneman A.R."/>
        </authorList>
    </citation>
    <scope>NUCLEOTIDE SEQUENCE [LARGE SCALE GENOMIC DNA]</scope>
    <source>
        <strain evidence="2">cv. Chardonnay</strain>
        <tissue evidence="1">Leaf</tissue>
    </source>
</reference>
<evidence type="ECO:0000313" key="1">
    <source>
        <dbReference type="EMBL" id="RVX15196.1"/>
    </source>
</evidence>
<organism evidence="1 2">
    <name type="scientific">Vitis vinifera</name>
    <name type="common">Grape</name>
    <dbReference type="NCBI Taxonomy" id="29760"/>
    <lineage>
        <taxon>Eukaryota</taxon>
        <taxon>Viridiplantae</taxon>
        <taxon>Streptophyta</taxon>
        <taxon>Embryophyta</taxon>
        <taxon>Tracheophyta</taxon>
        <taxon>Spermatophyta</taxon>
        <taxon>Magnoliopsida</taxon>
        <taxon>eudicotyledons</taxon>
        <taxon>Gunneridae</taxon>
        <taxon>Pentapetalae</taxon>
        <taxon>rosids</taxon>
        <taxon>Vitales</taxon>
        <taxon>Vitaceae</taxon>
        <taxon>Viteae</taxon>
        <taxon>Vitis</taxon>
    </lineage>
</organism>
<protein>
    <submittedName>
        <fullName evidence="1">Uncharacterized protein</fullName>
    </submittedName>
</protein>
<gene>
    <name evidence="1" type="ORF">CK203_008076</name>
</gene>
<name>A0A438K1W2_VITVI</name>
<evidence type="ECO:0000313" key="2">
    <source>
        <dbReference type="Proteomes" id="UP000288805"/>
    </source>
</evidence>
<dbReference type="Proteomes" id="UP000288805">
    <property type="component" value="Unassembled WGS sequence"/>
</dbReference>
<dbReference type="AlphaFoldDB" id="A0A438K1W2"/>
<comment type="caution">
    <text evidence="1">The sequence shown here is derived from an EMBL/GenBank/DDBJ whole genome shotgun (WGS) entry which is preliminary data.</text>
</comment>
<sequence length="112" mass="12565">MSSKSIEVPSGNTSSEFVHNELSNNDLDRPIALRKGVISCTKYPIYNFVSYKGLSPSFFGLLLPILPTYKFPTTYKKLSNYQNGGLLFREIQALEKNGIWEISEIPNGKKSS</sequence>
<accession>A0A438K1W2</accession>